<dbReference type="Proteomes" id="UP000306912">
    <property type="component" value="Unassembled WGS sequence"/>
</dbReference>
<comment type="similarity">
    <text evidence="2 10">Belongs to the organic radical-activating enzymes family.</text>
</comment>
<evidence type="ECO:0000256" key="4">
    <source>
        <dbReference type="ARBA" id="ARBA00022485"/>
    </source>
</evidence>
<evidence type="ECO:0000256" key="2">
    <source>
        <dbReference type="ARBA" id="ARBA00009777"/>
    </source>
</evidence>
<dbReference type="PANTHER" id="PTHR30352:SF5">
    <property type="entry name" value="PYRUVATE FORMATE-LYASE 1-ACTIVATING ENZYME"/>
    <property type="match status" value="1"/>
</dbReference>
<dbReference type="InterPro" id="IPR013785">
    <property type="entry name" value="Aldolase_TIM"/>
</dbReference>
<comment type="subcellular location">
    <subcellularLocation>
        <location evidence="10">Cytoplasm</location>
    </subcellularLocation>
</comment>
<dbReference type="GO" id="GO:0043365">
    <property type="term" value="F:[formate-C-acetyltransferase]-activating enzyme activity"/>
    <property type="evidence" value="ECO:0007669"/>
    <property type="project" value="UniProtKB-UniRule"/>
</dbReference>
<keyword evidence="12" id="KW-0456">Lyase</keyword>
<name>A0A5R8QBT0_9FIRM</name>
<dbReference type="Pfam" id="PF04055">
    <property type="entry name" value="Radical_SAM"/>
    <property type="match status" value="1"/>
</dbReference>
<dbReference type="Gene3D" id="3.20.20.70">
    <property type="entry name" value="Aldolase class I"/>
    <property type="match status" value="1"/>
</dbReference>
<dbReference type="InterPro" id="IPR034457">
    <property type="entry name" value="Organic_radical-activating"/>
</dbReference>
<dbReference type="InterPro" id="IPR012838">
    <property type="entry name" value="PFL1_activating"/>
</dbReference>
<dbReference type="PANTHER" id="PTHR30352">
    <property type="entry name" value="PYRUVATE FORMATE-LYASE-ACTIVATING ENZYME"/>
    <property type="match status" value="1"/>
</dbReference>
<dbReference type="OrthoDB" id="9782387at2"/>
<evidence type="ECO:0000256" key="3">
    <source>
        <dbReference type="ARBA" id="ARBA00021356"/>
    </source>
</evidence>
<evidence type="ECO:0000256" key="5">
    <source>
        <dbReference type="ARBA" id="ARBA00022691"/>
    </source>
</evidence>
<comment type="catalytic activity">
    <reaction evidence="10">
        <text>glycyl-[formate C-acetyltransferase] + reduced [flavodoxin] + S-adenosyl-L-methionine = glycin-2-yl radical-[formate C-acetyltransferase] + semiquinone [flavodoxin] + 5'-deoxyadenosine + L-methionine + H(+)</text>
        <dbReference type="Rhea" id="RHEA:19225"/>
        <dbReference type="Rhea" id="RHEA-COMP:10622"/>
        <dbReference type="Rhea" id="RHEA-COMP:12190"/>
        <dbReference type="Rhea" id="RHEA-COMP:12191"/>
        <dbReference type="Rhea" id="RHEA-COMP:14480"/>
        <dbReference type="ChEBI" id="CHEBI:15378"/>
        <dbReference type="ChEBI" id="CHEBI:17319"/>
        <dbReference type="ChEBI" id="CHEBI:29947"/>
        <dbReference type="ChEBI" id="CHEBI:32722"/>
        <dbReference type="ChEBI" id="CHEBI:57618"/>
        <dbReference type="ChEBI" id="CHEBI:57844"/>
        <dbReference type="ChEBI" id="CHEBI:59789"/>
        <dbReference type="ChEBI" id="CHEBI:140311"/>
        <dbReference type="EC" id="1.97.1.4"/>
    </reaction>
</comment>
<dbReference type="InterPro" id="IPR012839">
    <property type="entry name" value="Organic_radical_activase"/>
</dbReference>
<dbReference type="InterPro" id="IPR058240">
    <property type="entry name" value="rSAM_sf"/>
</dbReference>
<comment type="function">
    <text evidence="1 10">Activation of pyruvate formate-lyase under anaerobic conditions by generation of an organic free radical, using S-adenosylmethionine and reduced flavodoxin as cosubstrates to produce 5'-deoxy-adenosine.</text>
</comment>
<proteinExistence type="inferred from homology"/>
<dbReference type="PIRSF" id="PIRSF000371">
    <property type="entry name" value="PFL_act_enz"/>
    <property type="match status" value="1"/>
</dbReference>
<comment type="cofactor">
    <cofactor evidence="10">
        <name>[4Fe-4S] cluster</name>
        <dbReference type="ChEBI" id="CHEBI:49883"/>
    </cofactor>
    <text evidence="10">Binds 1 [4Fe-4S] cluster. The cluster is coordinated with 3 cysteines and an exchangeable S-adenosyl-L-methionine.</text>
</comment>
<keyword evidence="13" id="KW-1185">Reference proteome</keyword>
<keyword evidence="4 10" id="KW-0004">4Fe-4S</keyword>
<evidence type="ECO:0000256" key="6">
    <source>
        <dbReference type="ARBA" id="ARBA00022723"/>
    </source>
</evidence>
<keyword evidence="12" id="KW-0670">Pyruvate</keyword>
<dbReference type="SFLD" id="SFLDS00029">
    <property type="entry name" value="Radical_SAM"/>
    <property type="match status" value="1"/>
</dbReference>
<keyword evidence="5 10" id="KW-0949">S-adenosyl-L-methionine</keyword>
<organism evidence="12 13">
    <name type="scientific">Culicoidibacter larvae</name>
    <dbReference type="NCBI Taxonomy" id="2579976"/>
    <lineage>
        <taxon>Bacteria</taxon>
        <taxon>Bacillati</taxon>
        <taxon>Bacillota</taxon>
        <taxon>Culicoidibacteria</taxon>
        <taxon>Culicoidibacterales</taxon>
        <taxon>Culicoidibacteraceae</taxon>
        <taxon>Culicoidibacter</taxon>
    </lineage>
</organism>
<gene>
    <name evidence="12" type="primary">pflA</name>
    <name evidence="12" type="ORF">FEZ08_06530</name>
</gene>
<keyword evidence="10" id="KW-0963">Cytoplasm</keyword>
<keyword evidence="9 10" id="KW-0411">Iron-sulfur</keyword>
<evidence type="ECO:0000256" key="1">
    <source>
        <dbReference type="ARBA" id="ARBA00003141"/>
    </source>
</evidence>
<dbReference type="SUPFAM" id="SSF102114">
    <property type="entry name" value="Radical SAM enzymes"/>
    <property type="match status" value="1"/>
</dbReference>
<dbReference type="PROSITE" id="PS01087">
    <property type="entry name" value="RADICAL_ACTIVATING"/>
    <property type="match status" value="1"/>
</dbReference>
<dbReference type="EMBL" id="VBWP01000005">
    <property type="protein sequence ID" value="TLG73784.1"/>
    <property type="molecule type" value="Genomic_DNA"/>
</dbReference>
<dbReference type="InterPro" id="IPR007197">
    <property type="entry name" value="rSAM"/>
</dbReference>
<dbReference type="PROSITE" id="PS51918">
    <property type="entry name" value="RADICAL_SAM"/>
    <property type="match status" value="1"/>
</dbReference>
<reference evidence="12 13" key="1">
    <citation type="submission" date="2019-05" db="EMBL/GenBank/DDBJ databases">
        <title>Culicoidintestinum kansasii gen. nov., sp. nov. from the gastrointestinal tract of the biting midge, Culicoides sonorensis.</title>
        <authorList>
            <person name="Neupane S."/>
            <person name="Ghosh A."/>
            <person name="Gunther S."/>
            <person name="Martin K."/>
            <person name="Zurek L."/>
        </authorList>
    </citation>
    <scope>NUCLEOTIDE SEQUENCE [LARGE SCALE GENOMIC DNA]</scope>
    <source>
        <strain evidence="12 13">CS-1</strain>
    </source>
</reference>
<evidence type="ECO:0000256" key="10">
    <source>
        <dbReference type="RuleBase" id="RU362053"/>
    </source>
</evidence>
<dbReference type="InParanoid" id="A0A5R8QBT0"/>
<dbReference type="GO" id="GO:0051539">
    <property type="term" value="F:4 iron, 4 sulfur cluster binding"/>
    <property type="evidence" value="ECO:0007669"/>
    <property type="project" value="UniProtKB-UniRule"/>
</dbReference>
<dbReference type="EC" id="1.97.1.4" evidence="10"/>
<keyword evidence="7 10" id="KW-0560">Oxidoreductase</keyword>
<dbReference type="SFLD" id="SFLDG01066">
    <property type="entry name" value="organic_radical-activating_enz"/>
    <property type="match status" value="1"/>
</dbReference>
<evidence type="ECO:0000313" key="12">
    <source>
        <dbReference type="EMBL" id="TLG73784.1"/>
    </source>
</evidence>
<accession>A0A5R8QBT0</accession>
<evidence type="ECO:0000256" key="8">
    <source>
        <dbReference type="ARBA" id="ARBA00023004"/>
    </source>
</evidence>
<dbReference type="RefSeq" id="WP_138190921.1">
    <property type="nucleotide sequence ID" value="NZ_VBWP01000005.1"/>
</dbReference>
<feature type="domain" description="Radical SAM core" evidence="11">
    <location>
        <begin position="14"/>
        <end position="243"/>
    </location>
</feature>
<dbReference type="AlphaFoldDB" id="A0A5R8QBT0"/>
<dbReference type="NCBIfam" id="TIGR02493">
    <property type="entry name" value="PFLA"/>
    <property type="match status" value="1"/>
</dbReference>
<evidence type="ECO:0000256" key="7">
    <source>
        <dbReference type="ARBA" id="ARBA00023002"/>
    </source>
</evidence>
<keyword evidence="6 10" id="KW-0479">Metal-binding</keyword>
<dbReference type="CDD" id="cd01335">
    <property type="entry name" value="Radical_SAM"/>
    <property type="match status" value="1"/>
</dbReference>
<dbReference type="GO" id="GO:0016829">
    <property type="term" value="F:lyase activity"/>
    <property type="evidence" value="ECO:0007669"/>
    <property type="project" value="UniProtKB-KW"/>
</dbReference>
<keyword evidence="8 10" id="KW-0408">Iron</keyword>
<comment type="caution">
    <text evidence="12">The sequence shown here is derived from an EMBL/GenBank/DDBJ whole genome shotgun (WGS) entry which is preliminary data.</text>
</comment>
<dbReference type="GO" id="GO:0005737">
    <property type="term" value="C:cytoplasm"/>
    <property type="evidence" value="ECO:0007669"/>
    <property type="project" value="UniProtKB-SubCell"/>
</dbReference>
<dbReference type="InterPro" id="IPR001989">
    <property type="entry name" value="Radical_activat_CS"/>
</dbReference>
<dbReference type="GO" id="GO:0046872">
    <property type="term" value="F:metal ion binding"/>
    <property type="evidence" value="ECO:0007669"/>
    <property type="project" value="UniProtKB-UniRule"/>
</dbReference>
<evidence type="ECO:0000256" key="9">
    <source>
        <dbReference type="ARBA" id="ARBA00023014"/>
    </source>
</evidence>
<sequence>MIGNIHSIETFGTVDGPGVRFVVFMQGCPLRCQYCHNPDTWKTGVGQKWTTDELLDEYEKYKVFLRGGGITITGGEPLLQIDFVTELFKKARERGIHTCIDTSGVTFRIKSETGMEKFTELMQYTDLVLLDLKHIETTAHKELTGVPNEAILRFALWLDKIGKPVWIRHVVIPGVTLNDRSLYQLGLFIGRLNNVEALDVLPYHVMGLSKWNALGWEYPLEGVEPATKDEAERARKIIKKGIHDRKVRIAESAAE</sequence>
<protein>
    <recommendedName>
        <fullName evidence="3 10">Pyruvate formate-lyase-activating enzyme</fullName>
        <ecNumber evidence="10">1.97.1.4</ecNumber>
    </recommendedName>
</protein>
<evidence type="ECO:0000313" key="13">
    <source>
        <dbReference type="Proteomes" id="UP000306912"/>
    </source>
</evidence>
<evidence type="ECO:0000259" key="11">
    <source>
        <dbReference type="PROSITE" id="PS51918"/>
    </source>
</evidence>